<dbReference type="KEGG" id="mgy:MGMSRv2__2731"/>
<dbReference type="HOGENOM" id="CLU_347438_0_0_5"/>
<evidence type="ECO:0000259" key="1">
    <source>
        <dbReference type="Pfam" id="PF05170"/>
    </source>
</evidence>
<keyword evidence="3" id="KW-1185">Reference proteome</keyword>
<dbReference type="GO" id="GO:0090313">
    <property type="term" value="P:regulation of protein targeting to membrane"/>
    <property type="evidence" value="ECO:0007669"/>
    <property type="project" value="TreeGrafter"/>
</dbReference>
<dbReference type="eggNOG" id="COG2982">
    <property type="taxonomic scope" value="Bacteria"/>
</dbReference>
<organism evidence="2 3">
    <name type="scientific">Magnetospirillum gryphiswaldense (strain DSM 6361 / JCM 21280 / NBRC 15271 / MSR-1)</name>
    <dbReference type="NCBI Taxonomy" id="431944"/>
    <lineage>
        <taxon>Bacteria</taxon>
        <taxon>Pseudomonadati</taxon>
        <taxon>Pseudomonadota</taxon>
        <taxon>Alphaproteobacteria</taxon>
        <taxon>Rhodospirillales</taxon>
        <taxon>Rhodospirillaceae</taxon>
        <taxon>Magnetospirillum</taxon>
    </lineage>
</organism>
<dbReference type="STRING" id="1430440.MGMSRv2__2731"/>
<dbReference type="Pfam" id="PF05170">
    <property type="entry name" value="AsmA"/>
    <property type="match status" value="1"/>
</dbReference>
<dbReference type="GO" id="GO:0005886">
    <property type="term" value="C:plasma membrane"/>
    <property type="evidence" value="ECO:0007669"/>
    <property type="project" value="TreeGrafter"/>
</dbReference>
<dbReference type="AlphaFoldDB" id="V6F6L7"/>
<evidence type="ECO:0000313" key="3">
    <source>
        <dbReference type="Proteomes" id="UP000018922"/>
    </source>
</evidence>
<dbReference type="Proteomes" id="UP000018922">
    <property type="component" value="Chromosome I"/>
</dbReference>
<sequence length="812" mass="83949">MTRRNRIIVLSLAGLAAIGLAFVLTRDWQAPLQTVLARAERALGLSITIGGKTRLALLPPALTAEQVRLHKDGNDIATIGRLSLRLAPASLFTGALDVRGLMAEHLRLGNLDLDRIEAHLDGRKLDGFTKIGGHNLTFSAALDGKDGHAASLRLSAPALGAALHFDGNLERDAEGPVLSGRLSLNSGELAAWAPHLDLPAGATLKAEADVEAGAGQLALVNLTMTSLGSRAAGSLQILAGSPVLAEADLEVDSLDLDAWRPIKSNALTNLLPAALTPPEAAAKPPAPPLPPPANVAAAPIPVLPDLLANVTLTLHSLRWHGQTLREMHIRAGLDQGQVVLRHAQADLGGDWRINADGVLAGQDFKGRLRVNGPSLSGRADVAALWPRLDLTDINLNHDGTFVRGKLSAQWADAVAAQWNGQIGSWNDTAATLRLIPVKAGFDAPDLSVRIGTLAVHGQMHGDFSDPRPRIDAVLRSGDIDLKALPTSPLATPPVRAPKLLGRQKIPAGPAQPKPVAAPAKGAAPFSTAPLDWSALERVDGTWKVQAQSLSGDFGRLEQPVLTAQLNNGTARIESFSAGYLGGTVNASGAASGGPVPTLRLDTKLSGLDMARLKPALAGLSVESGKISGTLRLHSFGKSSRDMAANAQGEGQIEGGPGSIGGIDLAAIDSQLARLENIGNVLSLAQAGLGGGTTAYSRLSGRLIVKDGVVRSPDLLLAATGGSLGADGSIDLAQWSTESTVSLTLASLPATPIVLRLSGPLGNPRKVVDVNALQRALVQSGLGRALGKATGGDGQKGSGKILNNLFRAFGGKN</sequence>
<dbReference type="InterPro" id="IPR052894">
    <property type="entry name" value="AsmA-related"/>
</dbReference>
<dbReference type="InterPro" id="IPR007844">
    <property type="entry name" value="AsmA"/>
</dbReference>
<reference evidence="2 3" key="1">
    <citation type="journal article" date="2014" name="Genome Announc.">
        <title>Complete genome sequence of Magnetospirillum gryphiswaldense MSR-1.</title>
        <authorList>
            <person name="Wang X."/>
            <person name="Wang Q."/>
            <person name="Zhang W."/>
            <person name="Wang Y."/>
            <person name="Li L."/>
            <person name="Wen T."/>
            <person name="Zhang T."/>
            <person name="Zhang Y."/>
            <person name="Xu J."/>
            <person name="Hu J."/>
            <person name="Li S."/>
            <person name="Liu L."/>
            <person name="Liu J."/>
            <person name="Jiang W."/>
            <person name="Tian J."/>
            <person name="Li Y."/>
            <person name="Schuler D."/>
            <person name="Wang L."/>
            <person name="Li J."/>
        </authorList>
    </citation>
    <scope>NUCLEOTIDE SEQUENCE [LARGE SCALE GENOMIC DNA]</scope>
    <source>
        <strain evidence="3">DSM 6361 / JCM 21280 / NBRC 15271 / MSR-1</strain>
    </source>
</reference>
<feature type="domain" description="AsmA" evidence="1">
    <location>
        <begin position="387"/>
        <end position="713"/>
    </location>
</feature>
<dbReference type="PANTHER" id="PTHR30441">
    <property type="entry name" value="DUF748 DOMAIN-CONTAINING PROTEIN"/>
    <property type="match status" value="1"/>
</dbReference>
<evidence type="ECO:0000313" key="2">
    <source>
        <dbReference type="EMBL" id="CDK99946.1"/>
    </source>
</evidence>
<gene>
    <name evidence="2" type="ordered locus">MGMSRv2__2731</name>
</gene>
<name>V6F6L7_MAGGM</name>
<proteinExistence type="predicted"/>
<protein>
    <recommendedName>
        <fullName evidence="1">AsmA domain-containing protein</fullName>
    </recommendedName>
</protein>
<accession>V6F6L7</accession>
<dbReference type="PANTHER" id="PTHR30441:SF4">
    <property type="entry name" value="PROTEIN ASMA"/>
    <property type="match status" value="1"/>
</dbReference>
<dbReference type="EMBL" id="HG794546">
    <property type="protein sequence ID" value="CDK99946.1"/>
    <property type="molecule type" value="Genomic_DNA"/>
</dbReference>